<dbReference type="AlphaFoldDB" id="A0A4E9E017"/>
<dbReference type="GO" id="GO:0030170">
    <property type="term" value="F:pyridoxal phosphate binding"/>
    <property type="evidence" value="ECO:0007669"/>
    <property type="project" value="InterPro"/>
</dbReference>
<evidence type="ECO:0000259" key="6">
    <source>
        <dbReference type="Pfam" id="PF00155"/>
    </source>
</evidence>
<sequence>MHPGTLAVTHLVSIDTETSSKMTPLLVQLSRAEITSCPSYGARIVAEILDDEQLYNQWLNDLIYMSNRMKAMRDSLYQGLVRRRIDMFSMTGLSTVEVAMLRDKHHIYLLPSGRLSVTGCKPSPMTSPYRFCANMPG</sequence>
<reference evidence="7" key="2">
    <citation type="submission" date="2021-03" db="EMBL/GenBank/DDBJ databases">
        <authorList>
            <person name="Alouane T."/>
            <person name="Langin T."/>
            <person name="Bonhomme L."/>
        </authorList>
    </citation>
    <scope>NUCLEOTIDE SEQUENCE</scope>
    <source>
        <strain evidence="7">MDC_Fg202</strain>
    </source>
</reference>
<organism evidence="8">
    <name type="scientific">Gibberella zeae</name>
    <name type="common">Wheat head blight fungus</name>
    <name type="synonym">Fusarium graminearum</name>
    <dbReference type="NCBI Taxonomy" id="5518"/>
    <lineage>
        <taxon>Eukaryota</taxon>
        <taxon>Fungi</taxon>
        <taxon>Dikarya</taxon>
        <taxon>Ascomycota</taxon>
        <taxon>Pezizomycotina</taxon>
        <taxon>Sordariomycetes</taxon>
        <taxon>Hypocreomycetidae</taxon>
        <taxon>Hypocreales</taxon>
        <taxon>Nectriaceae</taxon>
        <taxon>Fusarium</taxon>
    </lineage>
</organism>
<name>A0A4E9E017_GIBZA</name>
<evidence type="ECO:0000313" key="8">
    <source>
        <dbReference type="EMBL" id="VIO58591.1"/>
    </source>
</evidence>
<dbReference type="PRINTS" id="PR00799">
    <property type="entry name" value="TRANSAMINASE"/>
</dbReference>
<dbReference type="PANTHER" id="PTHR11879:SF55">
    <property type="entry name" value="GLUTAMATE OXALOACETATE TRANSAMINASE 1, ISOFORM B"/>
    <property type="match status" value="1"/>
</dbReference>
<dbReference type="InterPro" id="IPR000796">
    <property type="entry name" value="Asp_trans"/>
</dbReference>
<dbReference type="EMBL" id="CAAKMV010000134">
    <property type="protein sequence ID" value="VIO58591.1"/>
    <property type="molecule type" value="Genomic_DNA"/>
</dbReference>
<keyword evidence="5" id="KW-0663">Pyridoxal phosphate</keyword>
<dbReference type="GO" id="GO:0004069">
    <property type="term" value="F:L-aspartate:2-oxoglutarate aminotransferase activity"/>
    <property type="evidence" value="ECO:0007669"/>
    <property type="project" value="TreeGrafter"/>
</dbReference>
<dbReference type="EMBL" id="CAJPIJ010000103">
    <property type="protein sequence ID" value="CAG1975214.1"/>
    <property type="molecule type" value="Genomic_DNA"/>
</dbReference>
<keyword evidence="3" id="KW-0032">Aminotransferase</keyword>
<evidence type="ECO:0000256" key="1">
    <source>
        <dbReference type="ARBA" id="ARBA00001933"/>
    </source>
</evidence>
<dbReference type="GO" id="GO:0005829">
    <property type="term" value="C:cytosol"/>
    <property type="evidence" value="ECO:0007669"/>
    <property type="project" value="TreeGrafter"/>
</dbReference>
<dbReference type="Proteomes" id="UP000746612">
    <property type="component" value="Unassembled WGS sequence"/>
</dbReference>
<proteinExistence type="predicted"/>
<comment type="cofactor">
    <cofactor evidence="1">
        <name>pyridoxal 5'-phosphate</name>
        <dbReference type="ChEBI" id="CHEBI:597326"/>
    </cofactor>
</comment>
<dbReference type="InterPro" id="IPR004839">
    <property type="entry name" value="Aminotransferase_I/II_large"/>
</dbReference>
<dbReference type="InterPro" id="IPR015424">
    <property type="entry name" value="PyrdxlP-dep_Trfase"/>
</dbReference>
<reference evidence="8" key="1">
    <citation type="submission" date="2019-04" db="EMBL/GenBank/DDBJ databases">
        <authorList>
            <person name="Melise S."/>
            <person name="Noan J."/>
            <person name="Okalmin O."/>
        </authorList>
    </citation>
    <scope>NUCLEOTIDE SEQUENCE</scope>
    <source>
        <strain evidence="8">FN9</strain>
    </source>
</reference>
<dbReference type="Pfam" id="PF00155">
    <property type="entry name" value="Aminotran_1_2"/>
    <property type="match status" value="1"/>
</dbReference>
<evidence type="ECO:0000313" key="7">
    <source>
        <dbReference type="EMBL" id="CAG1975214.1"/>
    </source>
</evidence>
<dbReference type="GO" id="GO:0006532">
    <property type="term" value="P:aspartate biosynthetic process"/>
    <property type="evidence" value="ECO:0007669"/>
    <property type="project" value="TreeGrafter"/>
</dbReference>
<evidence type="ECO:0000256" key="4">
    <source>
        <dbReference type="ARBA" id="ARBA00022679"/>
    </source>
</evidence>
<evidence type="ECO:0000256" key="2">
    <source>
        <dbReference type="ARBA" id="ARBA00011738"/>
    </source>
</evidence>
<evidence type="ECO:0000256" key="5">
    <source>
        <dbReference type="ARBA" id="ARBA00022898"/>
    </source>
</evidence>
<feature type="domain" description="Aminotransferase class I/classII large" evidence="6">
    <location>
        <begin position="28"/>
        <end position="122"/>
    </location>
</feature>
<evidence type="ECO:0000256" key="3">
    <source>
        <dbReference type="ARBA" id="ARBA00022576"/>
    </source>
</evidence>
<dbReference type="PANTHER" id="PTHR11879">
    <property type="entry name" value="ASPARTATE AMINOTRANSFERASE"/>
    <property type="match status" value="1"/>
</dbReference>
<protein>
    <recommendedName>
        <fullName evidence="6">Aminotransferase class I/classII large domain-containing protein</fullName>
    </recommendedName>
</protein>
<dbReference type="InterPro" id="IPR015422">
    <property type="entry name" value="PyrdxlP-dep_Trfase_small"/>
</dbReference>
<gene>
    <name evidence="8" type="ORF">FUG_LOCUS313173</name>
    <name evidence="7" type="ORF">MDCFG202_LOCUS141675</name>
</gene>
<comment type="subunit">
    <text evidence="2">Homodimer.</text>
</comment>
<dbReference type="Gene3D" id="3.90.1150.10">
    <property type="entry name" value="Aspartate Aminotransferase, domain 1"/>
    <property type="match status" value="1"/>
</dbReference>
<keyword evidence="4" id="KW-0808">Transferase</keyword>
<dbReference type="SUPFAM" id="SSF53383">
    <property type="entry name" value="PLP-dependent transferases"/>
    <property type="match status" value="1"/>
</dbReference>
<accession>A0A4E9E017</accession>